<feature type="transmembrane region" description="Helical" evidence="9">
    <location>
        <begin position="557"/>
        <end position="574"/>
    </location>
</feature>
<feature type="transmembrane region" description="Helical" evidence="9">
    <location>
        <begin position="496"/>
        <end position="514"/>
    </location>
</feature>
<feature type="domain" description="Metallo-beta-lactamase" evidence="10">
    <location>
        <begin position="592"/>
        <end position="832"/>
    </location>
</feature>
<feature type="transmembrane region" description="Helical" evidence="9">
    <location>
        <begin position="52"/>
        <end position="69"/>
    </location>
</feature>
<keyword evidence="4 9" id="KW-1133">Transmembrane helix</keyword>
<evidence type="ECO:0000256" key="3">
    <source>
        <dbReference type="ARBA" id="ARBA00022692"/>
    </source>
</evidence>
<evidence type="ECO:0000256" key="2">
    <source>
        <dbReference type="ARBA" id="ARBA00022475"/>
    </source>
</evidence>
<dbReference type="InterPro" id="IPR001279">
    <property type="entry name" value="Metallo-B-lactamas"/>
</dbReference>
<sequence>MKGRPLIVWTVGWLAGASLAYTFSGLHLYLVWTGVTLLLVIPVLLQRTLLRTMLILWLALTMSGIYWTWNDARNVTELPQALAVDGTLLHGSMLQVEGVIVTQVDVDGDRADMQVRLQQVKMMDSAGSGGASPVSRSLGERVMVQVKLLAKDQQTEAAKWQRGDRIKLSGMIEYPSTARNFGGFDYAAFLRTQHIHWIYKVNGIRNAEVSPGSPWGPLTVLRWNDRLRTVLGDKIEQIFQEPHAGYMKGLLIGMKDDIDPETYSQFSQLGLTHILAISGMHVAVYVGSLLFMLSLFKVSRERSLLVVMLLIPLYVLLSGVSPSVVRAGIMSIIGLYAARKGWLKDGLNVLAAAALLMTLWNPYYLLNVSFQLSFLVTAGLMIYIPLMNPLLRFLPKRIAAAAGVTLVAQLVSFPLTIYYFNQFSLLSFTANFALVPLITLFTLPFGAGALILGLIWLKAGKMAGWLIELQNDVIFKLIRFMNGYPQFVMIWKSPSLIWIIAYFILLYLLLYLAGKLMGDRKTRLPIQREADETAELDGIRKVTSGKKLTLAANRTRAAFVGIMLGFIFLLYWEYRPASYYGAGLVQFLDVGQGDGILITTPEGRNILVDGGGTVSFRRPQDAWKERKKPFEVGAKVVVPLLKQRGVHHLDAVIVTHADQDHAGGLQAVLEQIPVKAFMFNGTLSGTKAFEKLMKTALGRNIPVYAVHQGMKLQPDKHTEMMFIAPESEAVEQEEVPIVKDQNHISVAFLLTMNGARLLFTGDMDKAAEENILSLADSRQAGAVQGVSGAGAFVLPEGGIDVLKIAHHGSKSSSGDSWLDYWRPKAAVISAGVNNLYGHPHAEVMQRIEDQGSELYRTDRSGEVQMLIRPGGIQIRCMLNPTGE</sequence>
<comment type="catalytic activity">
    <reaction evidence="8">
        <text>3',5'-cyclic UMP + H2O = UMP + H(+)</text>
        <dbReference type="Rhea" id="RHEA:70575"/>
        <dbReference type="ChEBI" id="CHEBI:15377"/>
        <dbReference type="ChEBI" id="CHEBI:15378"/>
        <dbReference type="ChEBI" id="CHEBI:57865"/>
        <dbReference type="ChEBI" id="CHEBI:184387"/>
    </reaction>
    <physiologicalReaction direction="left-to-right" evidence="8">
        <dbReference type="Rhea" id="RHEA:70576"/>
    </physiologicalReaction>
</comment>
<proteinExistence type="predicted"/>
<evidence type="ECO:0000256" key="1">
    <source>
        <dbReference type="ARBA" id="ARBA00004651"/>
    </source>
</evidence>
<dbReference type="Gene3D" id="3.60.15.10">
    <property type="entry name" value="Ribonuclease Z/Hydroxyacylglutathione hydrolase-like"/>
    <property type="match status" value="1"/>
</dbReference>
<dbReference type="InterPro" id="IPR035681">
    <property type="entry name" value="ComA-like_MBL"/>
</dbReference>
<keyword evidence="3 9" id="KW-0812">Transmembrane</keyword>
<evidence type="ECO:0000313" key="12">
    <source>
        <dbReference type="Proteomes" id="UP000682811"/>
    </source>
</evidence>
<feature type="transmembrane region" description="Helical" evidence="9">
    <location>
        <begin position="364"/>
        <end position="386"/>
    </location>
</feature>
<dbReference type="SUPFAM" id="SSF56281">
    <property type="entry name" value="Metallo-hydrolase/oxidoreductase"/>
    <property type="match status" value="1"/>
</dbReference>
<organism evidence="11 12">
    <name type="scientific">Paenibacillus azoreducens</name>
    <dbReference type="NCBI Taxonomy" id="116718"/>
    <lineage>
        <taxon>Bacteria</taxon>
        <taxon>Bacillati</taxon>
        <taxon>Bacillota</taxon>
        <taxon>Bacilli</taxon>
        <taxon>Bacillales</taxon>
        <taxon>Paenibacillaceae</taxon>
        <taxon>Paenibacillus</taxon>
    </lineage>
</organism>
<feature type="transmembrane region" description="Helical" evidence="9">
    <location>
        <begin position="432"/>
        <end position="457"/>
    </location>
</feature>
<dbReference type="Pfam" id="PF13567">
    <property type="entry name" value="DUF4131"/>
    <property type="match status" value="1"/>
</dbReference>
<evidence type="ECO:0000256" key="9">
    <source>
        <dbReference type="SAM" id="Phobius"/>
    </source>
</evidence>
<evidence type="ECO:0000259" key="10">
    <source>
        <dbReference type="SMART" id="SM00849"/>
    </source>
</evidence>
<accession>A0A919YEX8</accession>
<keyword evidence="5 9" id="KW-0472">Membrane</keyword>
<dbReference type="AlphaFoldDB" id="A0A919YEX8"/>
<dbReference type="CDD" id="cd07731">
    <property type="entry name" value="ComA-like_MBL-fold"/>
    <property type="match status" value="1"/>
</dbReference>
<evidence type="ECO:0000256" key="6">
    <source>
        <dbReference type="ARBA" id="ARBA00034221"/>
    </source>
</evidence>
<dbReference type="RefSeq" id="WP_212978630.1">
    <property type="nucleotide sequence ID" value="NZ_AP025343.1"/>
</dbReference>
<feature type="transmembrane region" description="Helical" evidence="9">
    <location>
        <begin position="270"/>
        <end position="293"/>
    </location>
</feature>
<dbReference type="InterPro" id="IPR036866">
    <property type="entry name" value="RibonucZ/Hydroxyglut_hydro"/>
</dbReference>
<comment type="function">
    <text evidence="7">Counteracts the endogenous Pycsar antiviral defense system. Phosphodiesterase that enables metal-dependent hydrolysis of host cyclic nucleotide Pycsar defense signals such as cCMP and cUMP.</text>
</comment>
<evidence type="ECO:0000313" key="11">
    <source>
        <dbReference type="EMBL" id="GIO47870.1"/>
    </source>
</evidence>
<dbReference type="EMBL" id="BORT01000010">
    <property type="protein sequence ID" value="GIO47870.1"/>
    <property type="molecule type" value="Genomic_DNA"/>
</dbReference>
<dbReference type="Proteomes" id="UP000682811">
    <property type="component" value="Unassembled WGS sequence"/>
</dbReference>
<evidence type="ECO:0000256" key="5">
    <source>
        <dbReference type="ARBA" id="ARBA00023136"/>
    </source>
</evidence>
<comment type="subcellular location">
    <subcellularLocation>
        <location evidence="1">Cell membrane</location>
        <topology evidence="1">Multi-pass membrane protein</topology>
    </subcellularLocation>
</comment>
<feature type="transmembrane region" description="Helical" evidence="9">
    <location>
        <begin position="305"/>
        <end position="338"/>
    </location>
</feature>
<evidence type="ECO:0000256" key="4">
    <source>
        <dbReference type="ARBA" id="ARBA00022989"/>
    </source>
</evidence>
<comment type="catalytic activity">
    <reaction evidence="6">
        <text>3',5'-cyclic CMP + H2O = CMP + H(+)</text>
        <dbReference type="Rhea" id="RHEA:72675"/>
        <dbReference type="ChEBI" id="CHEBI:15377"/>
        <dbReference type="ChEBI" id="CHEBI:15378"/>
        <dbReference type="ChEBI" id="CHEBI:58003"/>
        <dbReference type="ChEBI" id="CHEBI:60377"/>
    </reaction>
    <physiologicalReaction direction="left-to-right" evidence="6">
        <dbReference type="Rhea" id="RHEA:72676"/>
    </physiologicalReaction>
</comment>
<dbReference type="InterPro" id="IPR025405">
    <property type="entry name" value="DUF4131"/>
</dbReference>
<dbReference type="GO" id="GO:0005886">
    <property type="term" value="C:plasma membrane"/>
    <property type="evidence" value="ECO:0007669"/>
    <property type="project" value="UniProtKB-SubCell"/>
</dbReference>
<comment type="caution">
    <text evidence="11">The sequence shown here is derived from an EMBL/GenBank/DDBJ whole genome shotgun (WGS) entry which is preliminary data.</text>
</comment>
<feature type="transmembrane region" description="Helical" evidence="9">
    <location>
        <begin position="29"/>
        <end position="45"/>
    </location>
</feature>
<name>A0A919YEX8_9BACL</name>
<dbReference type="NCBIfam" id="TIGR00360">
    <property type="entry name" value="ComEC_N-term"/>
    <property type="match status" value="1"/>
</dbReference>
<dbReference type="PANTHER" id="PTHR30619:SF1">
    <property type="entry name" value="RECOMBINATION PROTEIN 2"/>
    <property type="match status" value="1"/>
</dbReference>
<dbReference type="Pfam" id="PF00753">
    <property type="entry name" value="Lactamase_B"/>
    <property type="match status" value="1"/>
</dbReference>
<protein>
    <submittedName>
        <fullName evidence="11">DNA internalization-related competence protein ComEC/Rec2</fullName>
    </submittedName>
</protein>
<evidence type="ECO:0000256" key="7">
    <source>
        <dbReference type="ARBA" id="ARBA00034301"/>
    </source>
</evidence>
<dbReference type="PANTHER" id="PTHR30619">
    <property type="entry name" value="DNA INTERNALIZATION/COMPETENCE PROTEIN COMEC/REC2"/>
    <property type="match status" value="1"/>
</dbReference>
<dbReference type="SMART" id="SM00849">
    <property type="entry name" value="Lactamase_B"/>
    <property type="match status" value="1"/>
</dbReference>
<keyword evidence="12" id="KW-1185">Reference proteome</keyword>
<reference evidence="11 12" key="1">
    <citation type="submission" date="2021-03" db="EMBL/GenBank/DDBJ databases">
        <title>Antimicrobial resistance genes in bacteria isolated from Japanese honey, and their potential for conferring macrolide and lincosamide resistance in the American foulbrood pathogen Paenibacillus larvae.</title>
        <authorList>
            <person name="Okamoto M."/>
            <person name="Kumagai M."/>
            <person name="Kanamori H."/>
            <person name="Takamatsu D."/>
        </authorList>
    </citation>
    <scope>NUCLEOTIDE SEQUENCE [LARGE SCALE GENOMIC DNA]</scope>
    <source>
        <strain evidence="11 12">J34TS1</strain>
    </source>
</reference>
<dbReference type="InterPro" id="IPR052159">
    <property type="entry name" value="Competence_DNA_uptake"/>
</dbReference>
<keyword evidence="2" id="KW-1003">Cell membrane</keyword>
<gene>
    <name evidence="11" type="ORF">J34TS1_26350</name>
</gene>
<feature type="transmembrane region" description="Helical" evidence="9">
    <location>
        <begin position="398"/>
        <end position="420"/>
    </location>
</feature>
<evidence type="ECO:0000256" key="8">
    <source>
        <dbReference type="ARBA" id="ARBA00048505"/>
    </source>
</evidence>
<dbReference type="InterPro" id="IPR004477">
    <property type="entry name" value="ComEC_N"/>
</dbReference>
<dbReference type="Pfam" id="PF03772">
    <property type="entry name" value="Competence"/>
    <property type="match status" value="1"/>
</dbReference>